<comment type="caution">
    <text evidence="2">The sequence shown here is derived from an EMBL/GenBank/DDBJ whole genome shotgun (WGS) entry which is preliminary data.</text>
</comment>
<dbReference type="OrthoDB" id="9972930at2"/>
<gene>
    <name evidence="2" type="ORF">D6C19_07670</name>
</gene>
<accession>A0A4Q2AM44</accession>
<name>A0A4Q2AM44_9LACO</name>
<feature type="compositionally biased region" description="Basic and acidic residues" evidence="1">
    <location>
        <begin position="60"/>
        <end position="81"/>
    </location>
</feature>
<evidence type="ECO:0000256" key="1">
    <source>
        <dbReference type="SAM" id="MobiDB-lite"/>
    </source>
</evidence>
<dbReference type="EMBL" id="QZFR01000055">
    <property type="protein sequence ID" value="RXV70698.1"/>
    <property type="molecule type" value="Genomic_DNA"/>
</dbReference>
<reference evidence="2 3" key="1">
    <citation type="submission" date="2018-09" db="EMBL/GenBank/DDBJ databases">
        <title>Murine metabolic-syndrome-specific gut microbial biobank.</title>
        <authorList>
            <person name="Liu C."/>
        </authorList>
    </citation>
    <scope>NUCLEOTIDE SEQUENCE [LARGE SCALE GENOMIC DNA]</scope>
    <source>
        <strain evidence="2 3">C-30</strain>
    </source>
</reference>
<organism evidence="2 3">
    <name type="scientific">Ligilactobacillus murinus</name>
    <dbReference type="NCBI Taxonomy" id="1622"/>
    <lineage>
        <taxon>Bacteria</taxon>
        <taxon>Bacillati</taxon>
        <taxon>Bacillota</taxon>
        <taxon>Bacilli</taxon>
        <taxon>Lactobacillales</taxon>
        <taxon>Lactobacillaceae</taxon>
        <taxon>Ligilactobacillus</taxon>
    </lineage>
</organism>
<dbReference type="AlphaFoldDB" id="A0A4Q2AM44"/>
<proteinExistence type="predicted"/>
<feature type="region of interest" description="Disordered" evidence="1">
    <location>
        <begin position="57"/>
        <end position="90"/>
    </location>
</feature>
<sequence>MEQRKISQLELLELIRSFFRQNPFLDFDSLLEEIDQIRTEEQERVIPEYKPIEISGLQEENTRTVDSNIERKRREVARDESTYYSRPSGF</sequence>
<evidence type="ECO:0000313" key="3">
    <source>
        <dbReference type="Proteomes" id="UP000289316"/>
    </source>
</evidence>
<dbReference type="RefSeq" id="WP_129303297.1">
    <property type="nucleotide sequence ID" value="NZ_CAYEUZ010000002.1"/>
</dbReference>
<dbReference type="Proteomes" id="UP000289316">
    <property type="component" value="Unassembled WGS sequence"/>
</dbReference>
<protein>
    <submittedName>
        <fullName evidence="2">Uncharacterized protein</fullName>
    </submittedName>
</protein>
<evidence type="ECO:0000313" key="2">
    <source>
        <dbReference type="EMBL" id="RXV70698.1"/>
    </source>
</evidence>